<sequence>MSLKNRTILSYAAVALLLILTGFLQSWSVTLVMINLCLISAIMALGVNIQWGYAGLFSAGTVGFTAVGGLAGVLISEAPIYEAWGVGGTGLAITVALLVTLVATIFGVMTLMTPGWKRRWVLTGTVLIGYFLIRLFFDEATDAIEKVDPASAGFLGGLGLPILLSWPVGGLLAALVAWGIGKVSLGLRADYLAIATLGIGEIVIAVIKNEDWLSRGVKNVAGLDRPVPREIDLQESPEFISWVERIHSGALEALTGDERAQALRDFVQYDSGIFVKLCFMALFAVVLLILFWLAQRSLNSPWGRMMRAIRDNEVAAEAMGKNVTKRHLQTFILGAAVVGIAGAMLTTLDGQLTPGTYNPLRYTFLIWVMVIVGGSGNNHGSVIGAFLIWFAWVQAEPAGAWFLDLVTSPLAEDNPVRLHLLDSAAHMRPFLMGLVLLLVMRFSPKGILPEPVRVGR</sequence>
<name>A0A7Y0E3F3_9PROT</name>
<dbReference type="InterPro" id="IPR043428">
    <property type="entry name" value="LivM-like"/>
</dbReference>
<feature type="transmembrane region" description="Helical" evidence="6">
    <location>
        <begin position="7"/>
        <end position="24"/>
    </location>
</feature>
<evidence type="ECO:0000256" key="1">
    <source>
        <dbReference type="ARBA" id="ARBA00004651"/>
    </source>
</evidence>
<keyword evidence="3 6" id="KW-0812">Transmembrane</keyword>
<keyword evidence="4 6" id="KW-1133">Transmembrane helix</keyword>
<evidence type="ECO:0000256" key="2">
    <source>
        <dbReference type="ARBA" id="ARBA00022475"/>
    </source>
</evidence>
<reference evidence="7 8" key="1">
    <citation type="submission" date="2020-04" db="EMBL/GenBank/DDBJ databases">
        <title>Rhodospirillaceae bacterium KN72 isolated from deep sea.</title>
        <authorList>
            <person name="Zhang D.-C."/>
        </authorList>
    </citation>
    <scope>NUCLEOTIDE SEQUENCE [LARGE SCALE GENOMIC DNA]</scope>
    <source>
        <strain evidence="7 8">KN72</strain>
    </source>
</reference>
<keyword evidence="2" id="KW-1003">Cell membrane</keyword>
<feature type="transmembrane region" description="Helical" evidence="6">
    <location>
        <begin position="87"/>
        <end position="108"/>
    </location>
</feature>
<dbReference type="RefSeq" id="WP_169626927.1">
    <property type="nucleotide sequence ID" value="NZ_JABBNT010000006.1"/>
</dbReference>
<keyword evidence="5 6" id="KW-0472">Membrane</keyword>
<feature type="transmembrane region" description="Helical" evidence="6">
    <location>
        <begin position="120"/>
        <end position="137"/>
    </location>
</feature>
<dbReference type="AlphaFoldDB" id="A0A7Y0E3F3"/>
<evidence type="ECO:0000256" key="6">
    <source>
        <dbReference type="SAM" id="Phobius"/>
    </source>
</evidence>
<feature type="transmembrane region" description="Helical" evidence="6">
    <location>
        <begin position="273"/>
        <end position="294"/>
    </location>
</feature>
<dbReference type="PANTHER" id="PTHR30482:SF10">
    <property type="entry name" value="HIGH-AFFINITY BRANCHED-CHAIN AMINO ACID TRANSPORT PROTEIN BRAE"/>
    <property type="match status" value="1"/>
</dbReference>
<evidence type="ECO:0000256" key="3">
    <source>
        <dbReference type="ARBA" id="ARBA00022692"/>
    </source>
</evidence>
<accession>A0A7Y0E3F3</accession>
<dbReference type="PANTHER" id="PTHR30482">
    <property type="entry name" value="HIGH-AFFINITY BRANCHED-CHAIN AMINO ACID TRANSPORT SYSTEM PERMEASE"/>
    <property type="match status" value="1"/>
</dbReference>
<evidence type="ECO:0000313" key="7">
    <source>
        <dbReference type="EMBL" id="NMM46530.1"/>
    </source>
</evidence>
<comment type="subcellular location">
    <subcellularLocation>
        <location evidence="1">Cell membrane</location>
        <topology evidence="1">Multi-pass membrane protein</topology>
    </subcellularLocation>
</comment>
<dbReference type="Proteomes" id="UP000539372">
    <property type="component" value="Unassembled WGS sequence"/>
</dbReference>
<feature type="transmembrane region" description="Helical" evidence="6">
    <location>
        <begin position="157"/>
        <end position="177"/>
    </location>
</feature>
<dbReference type="GO" id="GO:0015658">
    <property type="term" value="F:branched-chain amino acid transmembrane transporter activity"/>
    <property type="evidence" value="ECO:0007669"/>
    <property type="project" value="InterPro"/>
</dbReference>
<evidence type="ECO:0000313" key="8">
    <source>
        <dbReference type="Proteomes" id="UP000539372"/>
    </source>
</evidence>
<feature type="transmembrane region" description="Helical" evidence="6">
    <location>
        <begin position="328"/>
        <end position="348"/>
    </location>
</feature>
<dbReference type="InterPro" id="IPR001851">
    <property type="entry name" value="ABC_transp_permease"/>
</dbReference>
<evidence type="ECO:0000256" key="5">
    <source>
        <dbReference type="ARBA" id="ARBA00023136"/>
    </source>
</evidence>
<dbReference type="CDD" id="cd06581">
    <property type="entry name" value="TM_PBP1_LivM_like"/>
    <property type="match status" value="1"/>
</dbReference>
<gene>
    <name evidence="7" type="ORF">HH303_18715</name>
</gene>
<comment type="caution">
    <text evidence="7">The sequence shown here is derived from an EMBL/GenBank/DDBJ whole genome shotgun (WGS) entry which is preliminary data.</text>
</comment>
<keyword evidence="8" id="KW-1185">Reference proteome</keyword>
<dbReference type="Pfam" id="PF02653">
    <property type="entry name" value="BPD_transp_2"/>
    <property type="match status" value="1"/>
</dbReference>
<feature type="transmembrane region" description="Helical" evidence="6">
    <location>
        <begin position="56"/>
        <end position="75"/>
    </location>
</feature>
<evidence type="ECO:0000256" key="4">
    <source>
        <dbReference type="ARBA" id="ARBA00022989"/>
    </source>
</evidence>
<dbReference type="GO" id="GO:0005886">
    <property type="term" value="C:plasma membrane"/>
    <property type="evidence" value="ECO:0007669"/>
    <property type="project" value="UniProtKB-SubCell"/>
</dbReference>
<protein>
    <submittedName>
        <fullName evidence="7">Branched-chain amino acid ABC transporter permease</fullName>
    </submittedName>
</protein>
<feature type="transmembrane region" description="Helical" evidence="6">
    <location>
        <begin position="189"/>
        <end position="207"/>
    </location>
</feature>
<feature type="transmembrane region" description="Helical" evidence="6">
    <location>
        <begin position="30"/>
        <end position="49"/>
    </location>
</feature>
<dbReference type="EMBL" id="JABBNT010000006">
    <property type="protein sequence ID" value="NMM46530.1"/>
    <property type="molecule type" value="Genomic_DNA"/>
</dbReference>
<organism evidence="7 8">
    <name type="scientific">Pacificispira spongiicola</name>
    <dbReference type="NCBI Taxonomy" id="2729598"/>
    <lineage>
        <taxon>Bacteria</taxon>
        <taxon>Pseudomonadati</taxon>
        <taxon>Pseudomonadota</taxon>
        <taxon>Alphaproteobacteria</taxon>
        <taxon>Rhodospirillales</taxon>
        <taxon>Rhodospirillaceae</taxon>
        <taxon>Pacificispira</taxon>
    </lineage>
</organism>
<proteinExistence type="predicted"/>